<dbReference type="InterPro" id="IPR036291">
    <property type="entry name" value="NAD(P)-bd_dom_sf"/>
</dbReference>
<accession>A0A133ZLS9</accession>
<dbReference type="InterPro" id="IPR050721">
    <property type="entry name" value="Trk_Ktr_HKT_K-transport"/>
</dbReference>
<dbReference type="SUPFAM" id="SSF51735">
    <property type="entry name" value="NAD(P)-binding Rossmann-fold domains"/>
    <property type="match status" value="1"/>
</dbReference>
<dbReference type="Gene3D" id="3.40.50.720">
    <property type="entry name" value="NAD(P)-binding Rossmann-like Domain"/>
    <property type="match status" value="1"/>
</dbReference>
<proteinExistence type="predicted"/>
<dbReference type="Gene3D" id="3.30.70.1450">
    <property type="entry name" value="Regulator of K+ conductance, C-terminal domain"/>
    <property type="match status" value="1"/>
</dbReference>
<dbReference type="GO" id="GO:0008324">
    <property type="term" value="F:monoatomic cation transmembrane transporter activity"/>
    <property type="evidence" value="ECO:0007669"/>
    <property type="project" value="InterPro"/>
</dbReference>
<organism evidence="2 3">
    <name type="scientific">Lachnoanaerobaculum saburreum</name>
    <dbReference type="NCBI Taxonomy" id="467210"/>
    <lineage>
        <taxon>Bacteria</taxon>
        <taxon>Bacillati</taxon>
        <taxon>Bacillota</taxon>
        <taxon>Clostridia</taxon>
        <taxon>Lachnospirales</taxon>
        <taxon>Lachnospiraceae</taxon>
        <taxon>Lachnoanaerobaculum</taxon>
    </lineage>
</organism>
<name>A0A133ZLS9_9FIRM</name>
<dbReference type="PANTHER" id="PTHR43833:SF7">
    <property type="entry name" value="KTR SYSTEM POTASSIUM UPTAKE PROTEIN C"/>
    <property type="match status" value="1"/>
</dbReference>
<protein>
    <submittedName>
        <fullName evidence="2">TrkA protein</fullName>
    </submittedName>
</protein>
<dbReference type="InterPro" id="IPR036721">
    <property type="entry name" value="RCK_C_sf"/>
</dbReference>
<dbReference type="InterPro" id="IPR006037">
    <property type="entry name" value="RCK_C"/>
</dbReference>
<dbReference type="EMBL" id="LSDA01000102">
    <property type="protein sequence ID" value="KXB56388.1"/>
    <property type="molecule type" value="Genomic_DNA"/>
</dbReference>
<feature type="domain" description="RCK N-terminal" evidence="1">
    <location>
        <begin position="1"/>
        <end position="118"/>
    </location>
</feature>
<dbReference type="PROSITE" id="PS51201">
    <property type="entry name" value="RCK_N"/>
    <property type="match status" value="1"/>
</dbReference>
<dbReference type="GO" id="GO:0006813">
    <property type="term" value="P:potassium ion transport"/>
    <property type="evidence" value="ECO:0007669"/>
    <property type="project" value="InterPro"/>
</dbReference>
<reference evidence="3" key="1">
    <citation type="submission" date="2016-01" db="EMBL/GenBank/DDBJ databases">
        <authorList>
            <person name="Mitreva M."/>
            <person name="Pepin K.H."/>
            <person name="Mihindukulasuriya K.A."/>
            <person name="Fulton R."/>
            <person name="Fronick C."/>
            <person name="O'Laughlin M."/>
            <person name="Miner T."/>
            <person name="Herter B."/>
            <person name="Rosa B.A."/>
            <person name="Cordes M."/>
            <person name="Tomlinson C."/>
            <person name="Wollam A."/>
            <person name="Palsikar V.B."/>
            <person name="Mardis E.R."/>
            <person name="Wilson R.K."/>
        </authorList>
    </citation>
    <scope>NUCLEOTIDE SEQUENCE [LARGE SCALE GENOMIC DNA]</scope>
    <source>
        <strain evidence="3">DNF00896</strain>
    </source>
</reference>
<dbReference type="Pfam" id="PF02254">
    <property type="entry name" value="TrkA_N"/>
    <property type="match status" value="1"/>
</dbReference>
<dbReference type="InterPro" id="IPR003148">
    <property type="entry name" value="RCK_N"/>
</dbReference>
<dbReference type="RefSeq" id="WP_060931576.1">
    <property type="nucleotide sequence ID" value="NZ_KQ959836.1"/>
</dbReference>
<comment type="caution">
    <text evidence="2">The sequence shown here is derived from an EMBL/GenBank/DDBJ whole genome shotgun (WGS) entry which is preliminary data.</text>
</comment>
<dbReference type="STRING" id="467210.HMPREF1866_01896"/>
<keyword evidence="3" id="KW-1185">Reference proteome</keyword>
<dbReference type="SUPFAM" id="SSF116726">
    <property type="entry name" value="TrkA C-terminal domain-like"/>
    <property type="match status" value="1"/>
</dbReference>
<gene>
    <name evidence="2" type="ORF">HMPREF1866_01896</name>
</gene>
<dbReference type="Pfam" id="PF02080">
    <property type="entry name" value="TrkA_C"/>
    <property type="match status" value="1"/>
</dbReference>
<evidence type="ECO:0000313" key="2">
    <source>
        <dbReference type="EMBL" id="KXB56388.1"/>
    </source>
</evidence>
<dbReference type="Proteomes" id="UP000070394">
    <property type="component" value="Unassembled WGS sequence"/>
</dbReference>
<dbReference type="AlphaFoldDB" id="A0A133ZLS9"/>
<dbReference type="PATRIC" id="fig|467210.3.peg.1877"/>
<evidence type="ECO:0000259" key="1">
    <source>
        <dbReference type="PROSITE" id="PS51201"/>
    </source>
</evidence>
<dbReference type="PANTHER" id="PTHR43833">
    <property type="entry name" value="POTASSIUM CHANNEL PROTEIN 2-RELATED-RELATED"/>
    <property type="match status" value="1"/>
</dbReference>
<dbReference type="OrthoDB" id="9776294at2"/>
<sequence>MKSFLVIGVGRFGRHLCKKLYELGYDVMAIDRNEDCIEPVLPYTLNSMIGDSTKSEFIKSIGVSNFDTCFVAIGDDFQTSLETTSLLSECGAKYVVARASRDTQAKFLLRNGADEVVYPERQLAEWSAIRYSSNNISNYIELPGENSIFECKVPKSWEEKTVLELDIRKKYKVNIMGIKKGDNWYMTITPQTKFEKDQDIMVYGANKYLEKFLHFDSSNFTTEEEAKDND</sequence>
<evidence type="ECO:0000313" key="3">
    <source>
        <dbReference type="Proteomes" id="UP000070394"/>
    </source>
</evidence>